<dbReference type="EMBL" id="JAGGNH010000001">
    <property type="protein sequence ID" value="KAJ0985465.1"/>
    <property type="molecule type" value="Genomic_DNA"/>
</dbReference>
<evidence type="ECO:0000313" key="3">
    <source>
        <dbReference type="Proteomes" id="UP001085076"/>
    </source>
</evidence>
<evidence type="ECO:0000256" key="1">
    <source>
        <dbReference type="SAM" id="MobiDB-lite"/>
    </source>
</evidence>
<sequence length="256" mass="28723">MESLHTRHELLTTFPKHIITPTRYWLQLGGRHGNQNASLMTNMVHRFIHALVSRSIVGRDDSTGKVIVTDLFFPYSIFERVPIHLGYVLSDYLVHQETHTRFKTITAGPYITRLIIGLGLEEKTEGMERLQHMTAMGMSTLCQMGLVKHFGSHYTLVGQCADTSKDDPESDSQDFNIPSPTGELPSSASRSRLERLEEQIIHIHATQDTILMEQRRLGDQFTELSIFIRGHPAFTPPPAQGPPKAALEAPADDPTA</sequence>
<evidence type="ECO:0000313" key="2">
    <source>
        <dbReference type="EMBL" id="KAJ0985465.1"/>
    </source>
</evidence>
<dbReference type="OrthoDB" id="1685790at2759"/>
<feature type="region of interest" description="Disordered" evidence="1">
    <location>
        <begin position="232"/>
        <end position="256"/>
    </location>
</feature>
<name>A0A9D5D7E6_9LILI</name>
<gene>
    <name evidence="2" type="ORF">J5N97_003821</name>
</gene>
<dbReference type="Proteomes" id="UP001085076">
    <property type="component" value="Miscellaneous, Linkage group lg01"/>
</dbReference>
<protein>
    <submittedName>
        <fullName evidence="2">Uncharacterized protein</fullName>
    </submittedName>
</protein>
<feature type="region of interest" description="Disordered" evidence="1">
    <location>
        <begin position="163"/>
        <end position="190"/>
    </location>
</feature>
<proteinExistence type="predicted"/>
<organism evidence="2 3">
    <name type="scientific">Dioscorea zingiberensis</name>
    <dbReference type="NCBI Taxonomy" id="325984"/>
    <lineage>
        <taxon>Eukaryota</taxon>
        <taxon>Viridiplantae</taxon>
        <taxon>Streptophyta</taxon>
        <taxon>Embryophyta</taxon>
        <taxon>Tracheophyta</taxon>
        <taxon>Spermatophyta</taxon>
        <taxon>Magnoliopsida</taxon>
        <taxon>Liliopsida</taxon>
        <taxon>Dioscoreales</taxon>
        <taxon>Dioscoreaceae</taxon>
        <taxon>Dioscorea</taxon>
    </lineage>
</organism>
<reference evidence="2" key="1">
    <citation type="submission" date="2021-03" db="EMBL/GenBank/DDBJ databases">
        <authorList>
            <person name="Li Z."/>
            <person name="Yang C."/>
        </authorList>
    </citation>
    <scope>NUCLEOTIDE SEQUENCE</scope>
    <source>
        <strain evidence="2">Dzin_1.0</strain>
        <tissue evidence="2">Leaf</tissue>
    </source>
</reference>
<accession>A0A9D5D7E6</accession>
<dbReference type="AlphaFoldDB" id="A0A9D5D7E6"/>
<keyword evidence="3" id="KW-1185">Reference proteome</keyword>
<comment type="caution">
    <text evidence="2">The sequence shown here is derived from an EMBL/GenBank/DDBJ whole genome shotgun (WGS) entry which is preliminary data.</text>
</comment>
<reference evidence="2" key="2">
    <citation type="journal article" date="2022" name="Hortic Res">
        <title>The genome of Dioscorea zingiberensis sheds light on the biosynthesis, origin and evolution of the medicinally important diosgenin saponins.</title>
        <authorList>
            <person name="Li Y."/>
            <person name="Tan C."/>
            <person name="Li Z."/>
            <person name="Guo J."/>
            <person name="Li S."/>
            <person name="Chen X."/>
            <person name="Wang C."/>
            <person name="Dai X."/>
            <person name="Yang H."/>
            <person name="Song W."/>
            <person name="Hou L."/>
            <person name="Xu J."/>
            <person name="Tong Z."/>
            <person name="Xu A."/>
            <person name="Yuan X."/>
            <person name="Wang W."/>
            <person name="Yang Q."/>
            <person name="Chen L."/>
            <person name="Sun Z."/>
            <person name="Wang K."/>
            <person name="Pan B."/>
            <person name="Chen J."/>
            <person name="Bao Y."/>
            <person name="Liu F."/>
            <person name="Qi X."/>
            <person name="Gang D.R."/>
            <person name="Wen J."/>
            <person name="Li J."/>
        </authorList>
    </citation>
    <scope>NUCLEOTIDE SEQUENCE</scope>
    <source>
        <strain evidence="2">Dzin_1.0</strain>
    </source>
</reference>